<protein>
    <submittedName>
        <fullName evidence="2">Uncharacterized protein</fullName>
    </submittedName>
</protein>
<dbReference type="EMBL" id="CP049228">
    <property type="protein sequence ID" value="QIH23439.1"/>
    <property type="molecule type" value="Genomic_DNA"/>
</dbReference>
<name>A0A6G7B7Z0_9LACO</name>
<keyword evidence="1" id="KW-1133">Transmembrane helix</keyword>
<dbReference type="Proteomes" id="UP000501676">
    <property type="component" value="Chromosome"/>
</dbReference>
<gene>
    <name evidence="2" type="ORF">G6Z83_01480</name>
</gene>
<keyword evidence="1" id="KW-0472">Membrane</keyword>
<proteinExistence type="predicted"/>
<dbReference type="RefSeq" id="WP_006736393.1">
    <property type="nucleotide sequence ID" value="NZ_CP049228.1"/>
</dbReference>
<dbReference type="AlphaFoldDB" id="A0A6G7B7Z0"/>
<dbReference type="InterPro" id="IPR049731">
    <property type="entry name" value="LVIS_2131-like"/>
</dbReference>
<dbReference type="NCBIfam" id="NF040508">
    <property type="entry name" value="LVIS_2131_fam"/>
    <property type="match status" value="1"/>
</dbReference>
<feature type="transmembrane region" description="Helical" evidence="1">
    <location>
        <begin position="48"/>
        <end position="70"/>
    </location>
</feature>
<reference evidence="2 3" key="1">
    <citation type="submission" date="2020-02" db="EMBL/GenBank/DDBJ databases">
        <title>Complete genome sequences of six Lactobacillus iners strains isolated from the human vagina.</title>
        <authorList>
            <person name="France M.T."/>
            <person name="Rutt L."/>
            <person name="Narina S."/>
            <person name="Arbaugh S."/>
            <person name="Humphrys M.S."/>
            <person name="Ma B."/>
            <person name="Hayward M.R."/>
            <person name="Relman D."/>
            <person name="Kwon D.S."/>
            <person name="Ravel J."/>
        </authorList>
    </citation>
    <scope>NUCLEOTIDE SEQUENCE [LARGE SCALE GENOMIC DNA]</scope>
    <source>
        <strain evidence="2 3">C0210C1</strain>
    </source>
</reference>
<feature type="transmembrane region" description="Helical" evidence="1">
    <location>
        <begin position="6"/>
        <end position="27"/>
    </location>
</feature>
<keyword evidence="1" id="KW-0812">Transmembrane</keyword>
<sequence length="209" mass="24690">MHISWNLLGIFVWIILVIYVFFIIHNIRQRHLKMIIQKRRKFDAKTTIIDVIEILIFILACSYMSVITFFDNPNFSNQQILTNKFEYQPLVLSTGATKSHYVTVTCRHNRKMKQAYRFFSEDQRITVKSNYASIAEGVDPFPVEAQIIPYNKKDLRAADDHYQKAYVAIYTATYKKNWQNGLGLHAGHVFIKYYLIRVPDRSFIKIIEK</sequence>
<evidence type="ECO:0000256" key="1">
    <source>
        <dbReference type="SAM" id="Phobius"/>
    </source>
</evidence>
<accession>A0A6G7B7Z0</accession>
<evidence type="ECO:0000313" key="2">
    <source>
        <dbReference type="EMBL" id="QIH23439.1"/>
    </source>
</evidence>
<organism evidence="2 3">
    <name type="scientific">Lactobacillus iners</name>
    <dbReference type="NCBI Taxonomy" id="147802"/>
    <lineage>
        <taxon>Bacteria</taxon>
        <taxon>Bacillati</taxon>
        <taxon>Bacillota</taxon>
        <taxon>Bacilli</taxon>
        <taxon>Lactobacillales</taxon>
        <taxon>Lactobacillaceae</taxon>
        <taxon>Lactobacillus</taxon>
    </lineage>
</organism>
<evidence type="ECO:0000313" key="3">
    <source>
        <dbReference type="Proteomes" id="UP000501676"/>
    </source>
</evidence>